<dbReference type="AlphaFoldDB" id="T1K5K6"/>
<keyword evidence="4 9" id="KW-0349">Heme</keyword>
<dbReference type="PROSITE" id="PS00086">
    <property type="entry name" value="CYTOCHROME_P450"/>
    <property type="match status" value="1"/>
</dbReference>
<dbReference type="HOGENOM" id="CLU_001570_5_1_1"/>
<comment type="function">
    <text evidence="2">May be involved in the metabolism of insect hormones and in the breakdown of synthetic insecticides.</text>
</comment>
<evidence type="ECO:0000256" key="10">
    <source>
        <dbReference type="RuleBase" id="RU000461"/>
    </source>
</evidence>
<comment type="cofactor">
    <cofactor evidence="1 9">
        <name>heme</name>
        <dbReference type="ChEBI" id="CHEBI:30413"/>
    </cofactor>
</comment>
<evidence type="ECO:0000313" key="12">
    <source>
        <dbReference type="Proteomes" id="UP000015104"/>
    </source>
</evidence>
<comment type="similarity">
    <text evidence="3 10">Belongs to the cytochrome P450 family.</text>
</comment>
<dbReference type="InterPro" id="IPR017972">
    <property type="entry name" value="Cyt_P450_CS"/>
</dbReference>
<sequence length="391" mass="45393">MSSGIKTVVENAVNKIVAHNPDESLLVAWISIYPVIRLFILLDKKNLKKPHFYKFMGLGDGLIPSDPEIWKVRRKLIEPFFSTKKMKDHAENMYQEMESFGQRLHDEVGKPIDLVHQIHTSTLNIILKSATSIPLDDSMEDKKKFTKLVDKIEPNLCRRGTNPFYYFDWLFKFFEFGRAYNKTNDMIAEFINHILAQRMEIFENALNEPENQDFIHLLEDKIDEQGIHNELLTLIIAGHESTAVALRWILFNLDVQKKLYKEIIQFFPDDAPLDDMDKIKQCSYLDQCVKESLRLNPPVYGSVVGIVVEATHHDPKVYPNPKKYDPDRWSPENASKIPKAAYIPFGYGPRSCIGYRYAMIELKIYTIQIIRKFSLRSTRPHGSISLKAELL</sequence>
<dbReference type="EMBL" id="CAEY01001589">
    <property type="status" value="NOT_ANNOTATED_CDS"/>
    <property type="molecule type" value="Genomic_DNA"/>
</dbReference>
<dbReference type="Pfam" id="PF00067">
    <property type="entry name" value="p450"/>
    <property type="match status" value="2"/>
</dbReference>
<dbReference type="PANTHER" id="PTHR24291:SF50">
    <property type="entry name" value="BIFUNCTIONAL ALBAFLAVENONE MONOOXYGENASE_TERPENE SYNTHASE"/>
    <property type="match status" value="1"/>
</dbReference>
<dbReference type="Gene3D" id="1.10.630.10">
    <property type="entry name" value="Cytochrome P450"/>
    <property type="match status" value="1"/>
</dbReference>
<dbReference type="InterPro" id="IPR001128">
    <property type="entry name" value="Cyt_P450"/>
</dbReference>
<protein>
    <recommendedName>
        <fullName evidence="13">Cytochrome P450</fullName>
    </recommendedName>
</protein>
<dbReference type="PRINTS" id="PR00385">
    <property type="entry name" value="P450"/>
</dbReference>
<reference evidence="12" key="1">
    <citation type="submission" date="2011-08" db="EMBL/GenBank/DDBJ databases">
        <authorList>
            <person name="Rombauts S."/>
        </authorList>
    </citation>
    <scope>NUCLEOTIDE SEQUENCE</scope>
    <source>
        <strain evidence="12">London</strain>
    </source>
</reference>
<name>T1K5K6_TETUR</name>
<evidence type="ECO:0000313" key="11">
    <source>
        <dbReference type="EnsemblMetazoa" id="tetur05g06590.1"/>
    </source>
</evidence>
<keyword evidence="8 10" id="KW-0503">Monooxygenase</keyword>
<dbReference type="InterPro" id="IPR036396">
    <property type="entry name" value="Cyt_P450_sf"/>
</dbReference>
<evidence type="ECO:0000256" key="6">
    <source>
        <dbReference type="ARBA" id="ARBA00023002"/>
    </source>
</evidence>
<dbReference type="GO" id="GO:0016705">
    <property type="term" value="F:oxidoreductase activity, acting on paired donors, with incorporation or reduction of molecular oxygen"/>
    <property type="evidence" value="ECO:0007669"/>
    <property type="project" value="InterPro"/>
</dbReference>
<accession>T1K5K6</accession>
<dbReference type="eggNOG" id="KOG0157">
    <property type="taxonomic scope" value="Eukaryota"/>
</dbReference>
<keyword evidence="12" id="KW-1185">Reference proteome</keyword>
<keyword evidence="7 9" id="KW-0408">Iron</keyword>
<keyword evidence="5 9" id="KW-0479">Metal-binding</keyword>
<evidence type="ECO:0000256" key="3">
    <source>
        <dbReference type="ARBA" id="ARBA00010617"/>
    </source>
</evidence>
<dbReference type="PANTHER" id="PTHR24291">
    <property type="entry name" value="CYTOCHROME P450 FAMILY 4"/>
    <property type="match status" value="1"/>
</dbReference>
<keyword evidence="6 10" id="KW-0560">Oxidoreductase</keyword>
<feature type="binding site" description="axial binding residue" evidence="9">
    <location>
        <position position="352"/>
    </location>
    <ligand>
        <name>heme</name>
        <dbReference type="ChEBI" id="CHEBI:30413"/>
    </ligand>
    <ligandPart>
        <name>Fe</name>
        <dbReference type="ChEBI" id="CHEBI:18248"/>
    </ligandPart>
</feature>
<dbReference type="GO" id="GO:0005506">
    <property type="term" value="F:iron ion binding"/>
    <property type="evidence" value="ECO:0007669"/>
    <property type="project" value="InterPro"/>
</dbReference>
<evidence type="ECO:0000256" key="9">
    <source>
        <dbReference type="PIRSR" id="PIRSR602403-1"/>
    </source>
</evidence>
<organism evidence="11 12">
    <name type="scientific">Tetranychus urticae</name>
    <name type="common">Two-spotted spider mite</name>
    <dbReference type="NCBI Taxonomy" id="32264"/>
    <lineage>
        <taxon>Eukaryota</taxon>
        <taxon>Metazoa</taxon>
        <taxon>Ecdysozoa</taxon>
        <taxon>Arthropoda</taxon>
        <taxon>Chelicerata</taxon>
        <taxon>Arachnida</taxon>
        <taxon>Acari</taxon>
        <taxon>Acariformes</taxon>
        <taxon>Trombidiformes</taxon>
        <taxon>Prostigmata</taxon>
        <taxon>Eleutherengona</taxon>
        <taxon>Raphignathae</taxon>
        <taxon>Tetranychoidea</taxon>
        <taxon>Tetranychidae</taxon>
        <taxon>Tetranychus</taxon>
    </lineage>
</organism>
<dbReference type="InterPro" id="IPR002403">
    <property type="entry name" value="Cyt_P450_E_grp-IV"/>
</dbReference>
<dbReference type="GO" id="GO:0004497">
    <property type="term" value="F:monooxygenase activity"/>
    <property type="evidence" value="ECO:0007669"/>
    <property type="project" value="UniProtKB-KW"/>
</dbReference>
<dbReference type="STRING" id="32264.T1K5K6"/>
<proteinExistence type="inferred from homology"/>
<evidence type="ECO:0000256" key="4">
    <source>
        <dbReference type="ARBA" id="ARBA00022617"/>
    </source>
</evidence>
<dbReference type="Proteomes" id="UP000015104">
    <property type="component" value="Unassembled WGS sequence"/>
</dbReference>
<evidence type="ECO:0000256" key="7">
    <source>
        <dbReference type="ARBA" id="ARBA00023004"/>
    </source>
</evidence>
<dbReference type="InterPro" id="IPR050196">
    <property type="entry name" value="Cytochrome_P450_Monoox"/>
</dbReference>
<evidence type="ECO:0000256" key="1">
    <source>
        <dbReference type="ARBA" id="ARBA00001971"/>
    </source>
</evidence>
<evidence type="ECO:0000256" key="8">
    <source>
        <dbReference type="ARBA" id="ARBA00023033"/>
    </source>
</evidence>
<dbReference type="PRINTS" id="PR00465">
    <property type="entry name" value="EP450IV"/>
</dbReference>
<dbReference type="GO" id="GO:0005789">
    <property type="term" value="C:endoplasmic reticulum membrane"/>
    <property type="evidence" value="ECO:0007669"/>
    <property type="project" value="UniProtKB-SubCell"/>
</dbReference>
<dbReference type="EnsemblMetazoa" id="tetur05g06590.1">
    <property type="protein sequence ID" value="tetur05g06590.1"/>
    <property type="gene ID" value="tetur05g06590"/>
</dbReference>
<evidence type="ECO:0000256" key="2">
    <source>
        <dbReference type="ARBA" id="ARBA00003690"/>
    </source>
</evidence>
<evidence type="ECO:0008006" key="13">
    <source>
        <dbReference type="Google" id="ProtNLM"/>
    </source>
</evidence>
<evidence type="ECO:0000256" key="5">
    <source>
        <dbReference type="ARBA" id="ARBA00022723"/>
    </source>
</evidence>
<dbReference type="SUPFAM" id="SSF48264">
    <property type="entry name" value="Cytochrome P450"/>
    <property type="match status" value="1"/>
</dbReference>
<dbReference type="GO" id="GO:0020037">
    <property type="term" value="F:heme binding"/>
    <property type="evidence" value="ECO:0007669"/>
    <property type="project" value="InterPro"/>
</dbReference>
<reference evidence="11" key="2">
    <citation type="submission" date="2015-06" db="UniProtKB">
        <authorList>
            <consortium name="EnsemblMetazoa"/>
        </authorList>
    </citation>
    <scope>IDENTIFICATION</scope>
</reference>